<dbReference type="WBParaSite" id="HPBE_0000155001-mRNA-1">
    <property type="protein sequence ID" value="HPBE_0000155001-mRNA-1"/>
    <property type="gene ID" value="HPBE_0000155001"/>
</dbReference>
<organism evidence="2 3">
    <name type="scientific">Heligmosomoides polygyrus</name>
    <name type="common">Parasitic roundworm</name>
    <dbReference type="NCBI Taxonomy" id="6339"/>
    <lineage>
        <taxon>Eukaryota</taxon>
        <taxon>Metazoa</taxon>
        <taxon>Ecdysozoa</taxon>
        <taxon>Nematoda</taxon>
        <taxon>Chromadorea</taxon>
        <taxon>Rhabditida</taxon>
        <taxon>Rhabditina</taxon>
        <taxon>Rhabditomorpha</taxon>
        <taxon>Strongyloidea</taxon>
        <taxon>Heligmosomidae</taxon>
        <taxon>Heligmosomoides</taxon>
    </lineage>
</organism>
<name>A0A183F5V8_HELPZ</name>
<keyword evidence="2" id="KW-1185">Reference proteome</keyword>
<proteinExistence type="predicted"/>
<dbReference type="AlphaFoldDB" id="A0A183F5V8"/>
<evidence type="ECO:0000313" key="1">
    <source>
        <dbReference type="EMBL" id="VDO19933.1"/>
    </source>
</evidence>
<gene>
    <name evidence="1" type="ORF">HPBE_LOCUS1551</name>
</gene>
<dbReference type="EMBL" id="UZAH01001747">
    <property type="protein sequence ID" value="VDO19933.1"/>
    <property type="molecule type" value="Genomic_DNA"/>
</dbReference>
<reference evidence="1 2" key="1">
    <citation type="submission" date="2018-11" db="EMBL/GenBank/DDBJ databases">
        <authorList>
            <consortium name="Pathogen Informatics"/>
        </authorList>
    </citation>
    <scope>NUCLEOTIDE SEQUENCE [LARGE SCALE GENOMIC DNA]</scope>
</reference>
<accession>A0A3P7UGF0</accession>
<reference evidence="3" key="2">
    <citation type="submission" date="2019-09" db="UniProtKB">
        <authorList>
            <consortium name="WormBaseParasite"/>
        </authorList>
    </citation>
    <scope>IDENTIFICATION</scope>
</reference>
<dbReference type="Proteomes" id="UP000050761">
    <property type="component" value="Unassembled WGS sequence"/>
</dbReference>
<protein>
    <submittedName>
        <fullName evidence="1 3">Uncharacterized protein</fullName>
    </submittedName>
</protein>
<accession>A0A183F5V8</accession>
<sequence length="130" mass="14828">MIFNLTYHLNHIVASVMLTKSPVYSVLHLTPLLQYLQTFECYSPTEVWISTLVSSRDEMKLAEGIASILRDFELRQLEINEVEKLEVVEGEDQEFQPEEDCARVTTPLTSEGTITSSGGQIVSEEKVWLY</sequence>
<evidence type="ECO:0000313" key="3">
    <source>
        <dbReference type="WBParaSite" id="HPBE_0000155001-mRNA-1"/>
    </source>
</evidence>
<evidence type="ECO:0000313" key="2">
    <source>
        <dbReference type="Proteomes" id="UP000050761"/>
    </source>
</evidence>